<dbReference type="STRING" id="642780.SAMN04488570_3279"/>
<evidence type="ECO:0008006" key="3">
    <source>
        <dbReference type="Google" id="ProtNLM"/>
    </source>
</evidence>
<name>A0A1H1WUV7_9ACTN</name>
<reference evidence="2" key="1">
    <citation type="submission" date="2016-10" db="EMBL/GenBank/DDBJ databases">
        <authorList>
            <person name="Varghese N."/>
            <person name="Submissions S."/>
        </authorList>
    </citation>
    <scope>NUCLEOTIDE SEQUENCE [LARGE SCALE GENOMIC DNA]</scope>
    <source>
        <strain evidence="2">DSM 22127</strain>
    </source>
</reference>
<dbReference type="EMBL" id="LT629757">
    <property type="protein sequence ID" value="SDT00812.1"/>
    <property type="molecule type" value="Genomic_DNA"/>
</dbReference>
<gene>
    <name evidence="1" type="ORF">SAMN04488570_3279</name>
</gene>
<accession>A0A1H1WUV7</accession>
<sequence>MPASVDAAPPEQRIVEAAAVLPEIGGVTGWAGLRWAGGAWFSGRDASGSPAEVELATCYEDVRSQPGFVVRQERLPPAELVDHDGLRMTLPVRSLFFCLRHARTLAEAVTMADLAAFSDLVSTAEAWEYALAHPGWTGVPQARAALLLSDENSWSPPETSLRLLWTLGAGLLGPLTNCPVFDLHGRHIGTPDVLDPESGTAGEYDGKLHLHGRQRAQDERRADRFRDHGLEPVVVTAADLAQPDLVVRRILAARSRALARGSSARSWTVEAPSWWRPTRTVEQRRRLVLEGGGHLLRHRRRAA</sequence>
<proteinExistence type="predicted"/>
<keyword evidence="2" id="KW-1185">Reference proteome</keyword>
<evidence type="ECO:0000313" key="2">
    <source>
        <dbReference type="Proteomes" id="UP000198859"/>
    </source>
</evidence>
<dbReference type="AlphaFoldDB" id="A0A1H1WUV7"/>
<evidence type="ECO:0000313" key="1">
    <source>
        <dbReference type="EMBL" id="SDT00812.1"/>
    </source>
</evidence>
<dbReference type="Proteomes" id="UP000198859">
    <property type="component" value="Chromosome I"/>
</dbReference>
<protein>
    <recommendedName>
        <fullName evidence="3">DUF559 domain-containing protein</fullName>
    </recommendedName>
</protein>
<organism evidence="1 2">
    <name type="scientific">Nocardioides scoriae</name>
    <dbReference type="NCBI Taxonomy" id="642780"/>
    <lineage>
        <taxon>Bacteria</taxon>
        <taxon>Bacillati</taxon>
        <taxon>Actinomycetota</taxon>
        <taxon>Actinomycetes</taxon>
        <taxon>Propionibacteriales</taxon>
        <taxon>Nocardioidaceae</taxon>
        <taxon>Nocardioides</taxon>
    </lineage>
</organism>